<keyword evidence="3" id="KW-1185">Reference proteome</keyword>
<dbReference type="EMBL" id="SKBQ01000076">
    <property type="protein sequence ID" value="TPX08580.1"/>
    <property type="molecule type" value="Genomic_DNA"/>
</dbReference>
<evidence type="ECO:0000313" key="2">
    <source>
        <dbReference type="EMBL" id="TPX08580.1"/>
    </source>
</evidence>
<sequence length="193" mass="21384">MKLSSVLSLLVAALVAANPAGEKKLNARYRVVPSDLPNPGRPKEAHVWDHNAHLYGDYTFYCGVFSTGAHNNLRVENIERQELIWTIEPDSCARVFCWNTSAIYVCNNRNDESLGIPSKNIGWMAERLLTLCCSPHEGGTSGQLFHPTEGYNVVIGYGNCNNEGSYTPDHYVYPGPNGECQKYIEPALPPRAV</sequence>
<feature type="chain" id="PRO_5021366819" evidence="1">
    <location>
        <begin position="18"/>
        <end position="193"/>
    </location>
</feature>
<dbReference type="Proteomes" id="UP000319257">
    <property type="component" value="Unassembled WGS sequence"/>
</dbReference>
<dbReference type="AlphaFoldDB" id="A0A507AWD7"/>
<gene>
    <name evidence="2" type="ORF">E0L32_009919</name>
</gene>
<protein>
    <submittedName>
        <fullName evidence="2">Uncharacterized protein</fullName>
    </submittedName>
</protein>
<name>A0A507AWD7_9PEZI</name>
<dbReference type="RefSeq" id="XP_030990291.1">
    <property type="nucleotide sequence ID" value="XM_031144934.1"/>
</dbReference>
<organism evidence="2 3">
    <name type="scientific">Thyridium curvatum</name>
    <dbReference type="NCBI Taxonomy" id="1093900"/>
    <lineage>
        <taxon>Eukaryota</taxon>
        <taxon>Fungi</taxon>
        <taxon>Dikarya</taxon>
        <taxon>Ascomycota</taxon>
        <taxon>Pezizomycotina</taxon>
        <taxon>Sordariomycetes</taxon>
        <taxon>Sordariomycetidae</taxon>
        <taxon>Thyridiales</taxon>
        <taxon>Thyridiaceae</taxon>
        <taxon>Thyridium</taxon>
    </lineage>
</organism>
<dbReference type="InParanoid" id="A0A507AWD7"/>
<accession>A0A507AWD7</accession>
<reference evidence="2 3" key="1">
    <citation type="submission" date="2019-06" db="EMBL/GenBank/DDBJ databases">
        <title>Draft genome sequence of the filamentous fungus Phialemoniopsis curvata isolated from diesel fuel.</title>
        <authorList>
            <person name="Varaljay V.A."/>
            <person name="Lyon W.J."/>
            <person name="Crouch A.L."/>
            <person name="Drake C.E."/>
            <person name="Hollomon J.M."/>
            <person name="Nadeau L.J."/>
            <person name="Nunn H.S."/>
            <person name="Stevenson B.S."/>
            <person name="Bojanowski C.L."/>
            <person name="Crookes-Goodson W.J."/>
        </authorList>
    </citation>
    <scope>NUCLEOTIDE SEQUENCE [LARGE SCALE GENOMIC DNA]</scope>
    <source>
        <strain evidence="2 3">D216</strain>
    </source>
</reference>
<dbReference type="GeneID" id="41977366"/>
<proteinExistence type="predicted"/>
<feature type="signal peptide" evidence="1">
    <location>
        <begin position="1"/>
        <end position="17"/>
    </location>
</feature>
<evidence type="ECO:0000256" key="1">
    <source>
        <dbReference type="SAM" id="SignalP"/>
    </source>
</evidence>
<keyword evidence="1" id="KW-0732">Signal</keyword>
<dbReference type="OrthoDB" id="5272418at2759"/>
<evidence type="ECO:0000313" key="3">
    <source>
        <dbReference type="Proteomes" id="UP000319257"/>
    </source>
</evidence>
<comment type="caution">
    <text evidence="2">The sequence shown here is derived from an EMBL/GenBank/DDBJ whole genome shotgun (WGS) entry which is preliminary data.</text>
</comment>